<organism evidence="3 4">
    <name type="scientific">Cymbomonas tetramitiformis</name>
    <dbReference type="NCBI Taxonomy" id="36881"/>
    <lineage>
        <taxon>Eukaryota</taxon>
        <taxon>Viridiplantae</taxon>
        <taxon>Chlorophyta</taxon>
        <taxon>Pyramimonadophyceae</taxon>
        <taxon>Pyramimonadales</taxon>
        <taxon>Pyramimonadaceae</taxon>
        <taxon>Cymbomonas</taxon>
    </lineage>
</organism>
<reference evidence="3 4" key="1">
    <citation type="journal article" date="2015" name="Genome Biol. Evol.">
        <title>Comparative Genomics of a Bacterivorous Green Alga Reveals Evolutionary Causalities and Consequences of Phago-Mixotrophic Mode of Nutrition.</title>
        <authorList>
            <person name="Burns J.A."/>
            <person name="Paasch A."/>
            <person name="Narechania A."/>
            <person name="Kim E."/>
        </authorList>
    </citation>
    <scope>NUCLEOTIDE SEQUENCE [LARGE SCALE GENOMIC DNA]</scope>
    <source>
        <strain evidence="3 4">PLY_AMNH</strain>
    </source>
</reference>
<dbReference type="GO" id="GO:0019988">
    <property type="term" value="P:charged-tRNA amino acid modification"/>
    <property type="evidence" value="ECO:0007669"/>
    <property type="project" value="InterPro"/>
</dbReference>
<dbReference type="AlphaFoldDB" id="A0AAE0KPQ8"/>
<proteinExistence type="predicted"/>
<evidence type="ECO:0000256" key="1">
    <source>
        <dbReference type="SAM" id="MobiDB-lite"/>
    </source>
</evidence>
<dbReference type="GO" id="GO:0005737">
    <property type="term" value="C:cytoplasm"/>
    <property type="evidence" value="ECO:0007669"/>
    <property type="project" value="TreeGrafter"/>
</dbReference>
<accession>A0AAE0KPQ8</accession>
<comment type="caution">
    <text evidence="3">The sequence shown here is derived from an EMBL/GenBank/DDBJ whole genome shotgun (WGS) entry which is preliminary data.</text>
</comment>
<evidence type="ECO:0000313" key="3">
    <source>
        <dbReference type="EMBL" id="KAK3255919.1"/>
    </source>
</evidence>
<feature type="domain" description="Rit1 N-terminal" evidence="2">
    <location>
        <begin position="26"/>
        <end position="128"/>
    </location>
</feature>
<dbReference type="InterPro" id="IPR007306">
    <property type="entry name" value="Rit1"/>
</dbReference>
<name>A0AAE0KPQ8_9CHLO</name>
<dbReference type="PANTHER" id="PTHR31811:SF0">
    <property type="entry name" value="TRNA A64-2'-O-RIBOSYLPHOSPHATE TRANSFERASE"/>
    <property type="match status" value="1"/>
</dbReference>
<keyword evidence="4" id="KW-1185">Reference proteome</keyword>
<gene>
    <name evidence="3" type="ORF">CYMTET_34924</name>
</gene>
<dbReference type="EMBL" id="LGRX02022124">
    <property type="protein sequence ID" value="KAK3255919.1"/>
    <property type="molecule type" value="Genomic_DNA"/>
</dbReference>
<dbReference type="PANTHER" id="PTHR31811">
    <property type="entry name" value="TRNA A64-2'-O-RIBOSYLPHOSPHATE TRANSFERASE"/>
    <property type="match status" value="1"/>
</dbReference>
<feature type="region of interest" description="Disordered" evidence="1">
    <location>
        <begin position="128"/>
        <end position="149"/>
    </location>
</feature>
<sequence>PGAVSHVEPGAVSYVEPRAVSHVEPRAVGAEIGELAAALRKPLRVLWISQATAIWTNRLAALHELPFTPILLISASTPLQKSGPRRGGATTTGYGWSYLPGAGDDEESWGRGLTPELFWREENHQALLATGTRAQSPRRAPSEGWPPAS</sequence>
<feature type="non-terminal residue" evidence="3">
    <location>
        <position position="1"/>
    </location>
</feature>
<dbReference type="InterPro" id="IPR033449">
    <property type="entry name" value="Rit1_N"/>
</dbReference>
<dbReference type="Proteomes" id="UP001190700">
    <property type="component" value="Unassembled WGS sequence"/>
</dbReference>
<protein>
    <recommendedName>
        <fullName evidence="2">Rit1 N-terminal domain-containing protein</fullName>
    </recommendedName>
</protein>
<dbReference type="Pfam" id="PF17184">
    <property type="entry name" value="Rit1_C"/>
    <property type="match status" value="1"/>
</dbReference>
<evidence type="ECO:0000313" key="4">
    <source>
        <dbReference type="Proteomes" id="UP001190700"/>
    </source>
</evidence>
<evidence type="ECO:0000259" key="2">
    <source>
        <dbReference type="Pfam" id="PF17184"/>
    </source>
</evidence>
<dbReference type="GO" id="GO:0043399">
    <property type="term" value="F:tRNA adenosine(64)-2'-O-ribosylphosphate transferase activity"/>
    <property type="evidence" value="ECO:0007669"/>
    <property type="project" value="InterPro"/>
</dbReference>